<proteinExistence type="predicted"/>
<feature type="domain" description="GH15-like" evidence="1">
    <location>
        <begin position="12"/>
        <end position="99"/>
    </location>
</feature>
<dbReference type="Gene3D" id="1.50.10.10">
    <property type="match status" value="1"/>
</dbReference>
<dbReference type="PANTHER" id="PTHR31616">
    <property type="entry name" value="TREHALASE"/>
    <property type="match status" value="1"/>
</dbReference>
<evidence type="ECO:0000313" key="2">
    <source>
        <dbReference type="EMBL" id="KYF75358.1"/>
    </source>
</evidence>
<reference evidence="2 3" key="1">
    <citation type="submission" date="2014-02" db="EMBL/GenBank/DDBJ databases">
        <title>The small core and large imbalanced accessory genome model reveals a collaborative survival strategy of Sorangium cellulosum strains in nature.</title>
        <authorList>
            <person name="Han K."/>
            <person name="Peng R."/>
            <person name="Blom J."/>
            <person name="Li Y.-Z."/>
        </authorList>
    </citation>
    <scope>NUCLEOTIDE SEQUENCE [LARGE SCALE GENOMIC DNA]</scope>
    <source>
        <strain evidence="2 3">So0011-07</strain>
    </source>
</reference>
<comment type="caution">
    <text evidence="2">The sequence shown here is derived from an EMBL/GenBank/DDBJ whole genome shotgun (WGS) entry which is preliminary data.</text>
</comment>
<organism evidence="2 3">
    <name type="scientific">Sorangium cellulosum</name>
    <name type="common">Polyangium cellulosum</name>
    <dbReference type="NCBI Taxonomy" id="56"/>
    <lineage>
        <taxon>Bacteria</taxon>
        <taxon>Pseudomonadati</taxon>
        <taxon>Myxococcota</taxon>
        <taxon>Polyangia</taxon>
        <taxon>Polyangiales</taxon>
        <taxon>Polyangiaceae</taxon>
        <taxon>Sorangium</taxon>
    </lineage>
</organism>
<dbReference type="PANTHER" id="PTHR31616:SF9">
    <property type="entry name" value="GLUCOAMYLASE, INTRACELLULAR SPORULATION-SPECIFIC"/>
    <property type="match status" value="1"/>
</dbReference>
<name>A0A150R6D8_SORCE</name>
<dbReference type="Proteomes" id="UP000075635">
    <property type="component" value="Unassembled WGS sequence"/>
</dbReference>
<dbReference type="InterPro" id="IPR012341">
    <property type="entry name" value="6hp_glycosidase-like_sf"/>
</dbReference>
<accession>A0A150R6D8</accession>
<dbReference type="EMBL" id="JEMB01003129">
    <property type="protein sequence ID" value="KYF75358.1"/>
    <property type="molecule type" value="Genomic_DNA"/>
</dbReference>
<protein>
    <recommendedName>
        <fullName evidence="1">GH15-like domain-containing protein</fullName>
    </recommendedName>
</protein>
<gene>
    <name evidence="2" type="ORF">BE17_37025</name>
</gene>
<dbReference type="AlphaFoldDB" id="A0A150R6D8"/>
<evidence type="ECO:0000259" key="1">
    <source>
        <dbReference type="Pfam" id="PF00723"/>
    </source>
</evidence>
<dbReference type="InterPro" id="IPR008928">
    <property type="entry name" value="6-hairpin_glycosidase_sf"/>
</dbReference>
<dbReference type="Pfam" id="PF00723">
    <property type="entry name" value="Glyco_hydro_15"/>
    <property type="match status" value="1"/>
</dbReference>
<dbReference type="SUPFAM" id="SSF48208">
    <property type="entry name" value="Six-hairpin glycosidases"/>
    <property type="match status" value="1"/>
</dbReference>
<dbReference type="GO" id="GO:0004553">
    <property type="term" value="F:hydrolase activity, hydrolyzing O-glycosyl compounds"/>
    <property type="evidence" value="ECO:0007669"/>
    <property type="project" value="TreeGrafter"/>
</dbReference>
<dbReference type="GO" id="GO:0005975">
    <property type="term" value="P:carbohydrate metabolic process"/>
    <property type="evidence" value="ECO:0007669"/>
    <property type="project" value="InterPro"/>
</dbReference>
<evidence type="ECO:0000313" key="3">
    <source>
        <dbReference type="Proteomes" id="UP000075635"/>
    </source>
</evidence>
<sequence>MREKLYGAKLPTDSVIKTDLEYISHHWREPCFDLWEEVWGHHFFTRLLERTALVEGAALATRLEDAGAARSYLEQSRALGDALLLHWDPGHNHLVATLDQDGGRALGAAWTARSSSRRWADMPRKKISTSKGFVLIQRTRSRCSRRPRRWSASTRSSMRSGAKEMRSWVACIATSTPEGRCPSK</sequence>
<dbReference type="InterPro" id="IPR011613">
    <property type="entry name" value="GH15-like"/>
</dbReference>